<evidence type="ECO:0000256" key="1">
    <source>
        <dbReference type="ARBA" id="ARBA00022679"/>
    </source>
</evidence>
<keyword evidence="5" id="KW-1185">Reference proteome</keyword>
<evidence type="ECO:0000256" key="2">
    <source>
        <dbReference type="ARBA" id="ARBA00023180"/>
    </source>
</evidence>
<dbReference type="STRING" id="1236971.JCM9152_2366"/>
<dbReference type="SUPFAM" id="SSF52540">
    <property type="entry name" value="P-loop containing nucleoside triphosphate hydrolases"/>
    <property type="match status" value="1"/>
</dbReference>
<gene>
    <name evidence="4" type="ORF">JCM9152_2366</name>
</gene>
<dbReference type="RefSeq" id="WP_035344029.1">
    <property type="nucleotide sequence ID" value="NZ_BAUU01000014.1"/>
</dbReference>
<organism evidence="4 5">
    <name type="scientific">Halalkalibacter hemicellulosilyticusJCM 9152</name>
    <dbReference type="NCBI Taxonomy" id="1236971"/>
    <lineage>
        <taxon>Bacteria</taxon>
        <taxon>Bacillati</taxon>
        <taxon>Bacillota</taxon>
        <taxon>Bacilli</taxon>
        <taxon>Bacillales</taxon>
        <taxon>Bacillaceae</taxon>
        <taxon>Halalkalibacter</taxon>
    </lineage>
</organism>
<reference evidence="4" key="1">
    <citation type="journal article" date="2014" name="Genome Announc.">
        <title>Draft Genome Sequences of Three Alkaliphilic Bacillus Strains, Bacillus wakoensis JCM 9140T, Bacillus akibai JCM 9157T, and Bacillus hemicellulosilyticus JCM 9152T.</title>
        <authorList>
            <person name="Yuki M."/>
            <person name="Oshima K."/>
            <person name="Suda W."/>
            <person name="Oshida Y."/>
            <person name="Kitamura K."/>
            <person name="Iida T."/>
            <person name="Hattori M."/>
            <person name="Ohkuma M."/>
        </authorList>
    </citation>
    <scope>NUCLEOTIDE SEQUENCE [LARGE SCALE GENOMIC DNA]</scope>
    <source>
        <strain evidence="4">JCM 9152</strain>
    </source>
</reference>
<dbReference type="AlphaFoldDB" id="W4QH29"/>
<proteinExistence type="predicted"/>
<dbReference type="OrthoDB" id="9797480at2"/>
<dbReference type="InterPro" id="IPR000863">
    <property type="entry name" value="Sulfotransferase_dom"/>
</dbReference>
<sequence>MTSSTTNKPGPTFLIIGAQKCGTTSLYNYLIQHPQINPTKSRKEIHFFDTNRYKKGISWYNSQFIDSSNKIAGEATPRYLYKEIVPARVFKHFPQIKLIILLRNPVERAFSQYKMEYEKDKKRLYMRNHREKYTFDDIIHSSLSAIQSPDTNKSKWVDFVERGIYSQQLNRWLQYYPFEQIHIIKSEDFFRDPQSSYKLVLNFLGVHDWNLDNYKRFQYSMTSIQMNPKTKNELESFYKPYNEELINIIGPHYNW</sequence>
<dbReference type="GO" id="GO:0008146">
    <property type="term" value="F:sulfotransferase activity"/>
    <property type="evidence" value="ECO:0007669"/>
    <property type="project" value="InterPro"/>
</dbReference>
<dbReference type="Pfam" id="PF00685">
    <property type="entry name" value="Sulfotransfer_1"/>
    <property type="match status" value="1"/>
</dbReference>
<keyword evidence="1 4" id="KW-0808">Transferase</keyword>
<comment type="caution">
    <text evidence="4">The sequence shown here is derived from an EMBL/GenBank/DDBJ whole genome shotgun (WGS) entry which is preliminary data.</text>
</comment>
<accession>W4QH29</accession>
<dbReference type="Gene3D" id="3.40.50.300">
    <property type="entry name" value="P-loop containing nucleotide triphosphate hydrolases"/>
    <property type="match status" value="1"/>
</dbReference>
<dbReference type="EMBL" id="BAUU01000014">
    <property type="protein sequence ID" value="GAE30933.1"/>
    <property type="molecule type" value="Genomic_DNA"/>
</dbReference>
<evidence type="ECO:0000259" key="3">
    <source>
        <dbReference type="Pfam" id="PF00685"/>
    </source>
</evidence>
<dbReference type="PANTHER" id="PTHR10605">
    <property type="entry name" value="HEPARAN SULFATE SULFOTRANSFERASE"/>
    <property type="match status" value="1"/>
</dbReference>
<dbReference type="InterPro" id="IPR027417">
    <property type="entry name" value="P-loop_NTPase"/>
</dbReference>
<evidence type="ECO:0000313" key="5">
    <source>
        <dbReference type="Proteomes" id="UP000018895"/>
    </source>
</evidence>
<evidence type="ECO:0000313" key="4">
    <source>
        <dbReference type="EMBL" id="GAE30933.1"/>
    </source>
</evidence>
<name>W4QH29_9BACI</name>
<protein>
    <submittedName>
        <fullName evidence="4">Putative deacetylase sulfotransferase</fullName>
    </submittedName>
</protein>
<dbReference type="InterPro" id="IPR037359">
    <property type="entry name" value="NST/OST"/>
</dbReference>
<keyword evidence="2" id="KW-0325">Glycoprotein</keyword>
<feature type="domain" description="Sulfotransferase" evidence="3">
    <location>
        <begin position="12"/>
        <end position="214"/>
    </location>
</feature>
<dbReference type="PANTHER" id="PTHR10605:SF56">
    <property type="entry name" value="BIFUNCTIONAL HEPARAN SULFATE N-DEACETYLASE_N-SULFOTRANSFERASE"/>
    <property type="match status" value="1"/>
</dbReference>
<dbReference type="Proteomes" id="UP000018895">
    <property type="component" value="Unassembled WGS sequence"/>
</dbReference>